<evidence type="ECO:0000313" key="2">
    <source>
        <dbReference type="EMBL" id="MCO5723976.1"/>
    </source>
</evidence>
<organism evidence="2 3">
    <name type="scientific">Robiginitalea marina</name>
    <dbReference type="NCBI Taxonomy" id="2954105"/>
    <lineage>
        <taxon>Bacteria</taxon>
        <taxon>Pseudomonadati</taxon>
        <taxon>Bacteroidota</taxon>
        <taxon>Flavobacteriia</taxon>
        <taxon>Flavobacteriales</taxon>
        <taxon>Flavobacteriaceae</taxon>
        <taxon>Robiginitalea</taxon>
    </lineage>
</organism>
<dbReference type="EMBL" id="JAMXIB010000002">
    <property type="protein sequence ID" value="MCO5723976.1"/>
    <property type="molecule type" value="Genomic_DNA"/>
</dbReference>
<reference evidence="2 3" key="1">
    <citation type="submission" date="2022-06" db="EMBL/GenBank/DDBJ databases">
        <authorList>
            <person name="Xuan X."/>
        </authorList>
    </citation>
    <scope>NUCLEOTIDE SEQUENCE [LARGE SCALE GENOMIC DNA]</scope>
    <source>
        <strain evidence="2 3">2V75</strain>
    </source>
</reference>
<dbReference type="RefSeq" id="WP_252740350.1">
    <property type="nucleotide sequence ID" value="NZ_JAMXIB010000002.1"/>
</dbReference>
<evidence type="ECO:0008006" key="4">
    <source>
        <dbReference type="Google" id="ProtNLM"/>
    </source>
</evidence>
<keyword evidence="1" id="KW-0472">Membrane</keyword>
<evidence type="ECO:0000256" key="1">
    <source>
        <dbReference type="SAM" id="Phobius"/>
    </source>
</evidence>
<proteinExistence type="predicted"/>
<sequence length="100" mass="10587">MSQEPLPGASTAMTMGILSIVGAVVCCGPFAAIFSIIGLSSAKKAETTYQQDPDRYSGYENVRTSRVLSYIGLALSLIMLVVVILYFGVIIALVTSGELH</sequence>
<dbReference type="Pfam" id="PF07666">
    <property type="entry name" value="MpPF26"/>
    <property type="match status" value="1"/>
</dbReference>
<gene>
    <name evidence="2" type="ORF">NG653_03855</name>
</gene>
<feature type="transmembrane region" description="Helical" evidence="1">
    <location>
        <begin position="67"/>
        <end position="94"/>
    </location>
</feature>
<keyword evidence="1" id="KW-1133">Transmembrane helix</keyword>
<evidence type="ECO:0000313" key="3">
    <source>
        <dbReference type="Proteomes" id="UP001206312"/>
    </source>
</evidence>
<dbReference type="NCBIfam" id="NF040945">
    <property type="entry name" value="CCC_membrane"/>
    <property type="match status" value="1"/>
</dbReference>
<name>A0ABT1AV95_9FLAO</name>
<keyword evidence="3" id="KW-1185">Reference proteome</keyword>
<accession>A0ABT1AV95</accession>
<dbReference type="Proteomes" id="UP001206312">
    <property type="component" value="Unassembled WGS sequence"/>
</dbReference>
<keyword evidence="1" id="KW-0812">Transmembrane</keyword>
<comment type="caution">
    <text evidence="2">The sequence shown here is derived from an EMBL/GenBank/DDBJ whole genome shotgun (WGS) entry which is preliminary data.</text>
</comment>
<protein>
    <recommendedName>
        <fullName evidence="4">DUF4190 domain-containing protein</fullName>
    </recommendedName>
</protein>
<dbReference type="InterPro" id="IPR011655">
    <property type="entry name" value="MpPF26"/>
</dbReference>
<feature type="transmembrane region" description="Helical" evidence="1">
    <location>
        <begin position="12"/>
        <end position="39"/>
    </location>
</feature>